<dbReference type="GO" id="GO:0003677">
    <property type="term" value="F:DNA binding"/>
    <property type="evidence" value="ECO:0007669"/>
    <property type="project" value="InterPro"/>
</dbReference>
<evidence type="ECO:0000259" key="1">
    <source>
        <dbReference type="Pfam" id="PF01548"/>
    </source>
</evidence>
<name>A0A7W3T9E2_9ACTN</name>
<accession>A0A7W3T9E2</accession>
<dbReference type="EMBL" id="VKHT01000012">
    <property type="protein sequence ID" value="MBB0242691.1"/>
    <property type="molecule type" value="Genomic_DNA"/>
</dbReference>
<proteinExistence type="predicted"/>
<dbReference type="PANTHER" id="PTHR33055:SF3">
    <property type="entry name" value="PUTATIVE TRANSPOSASE FOR IS117-RELATED"/>
    <property type="match status" value="1"/>
</dbReference>
<organism evidence="3 4">
    <name type="scientific">Streptomyces alkaliphilus</name>
    <dbReference type="NCBI Taxonomy" id="1472722"/>
    <lineage>
        <taxon>Bacteria</taxon>
        <taxon>Bacillati</taxon>
        <taxon>Actinomycetota</taxon>
        <taxon>Actinomycetes</taxon>
        <taxon>Kitasatosporales</taxon>
        <taxon>Streptomycetaceae</taxon>
        <taxon>Streptomyces</taxon>
    </lineage>
</organism>
<evidence type="ECO:0000313" key="4">
    <source>
        <dbReference type="Proteomes" id="UP000538929"/>
    </source>
</evidence>
<protein>
    <submittedName>
        <fullName evidence="3">IS110 family transposase</fullName>
    </submittedName>
</protein>
<keyword evidence="4" id="KW-1185">Reference proteome</keyword>
<sequence length="413" mass="46058">MHVTCGIDWAEDHHDIAVVDTDARLLGKLRIGDDATGFQDLLRLLAEHGDSPEDPIPIAIETSRGLLVACLRASGRRVYAINPMAVARYRDRHAVSRKKSDHQDAVVLANILRTDAELHRPLPDDSDLVRAIAVLARAQQDTVWDRTRAHNRLRSHLREYYPAILEAFADKRERLPAREARAILAVVPTPGEAACLTRSRLKAAVTRAGRQRRIDAETDRLLEVLRRTRLRRPGLVEAAMGRQTLALLAQLDAACQACDDLARATEELFLQHPDAEIITSFPGLAVLTGARILAEIGDDHTRFDTARDLKACAGSAPVTRESGRSRRVSHRRIKNSRLAATGRHWAFAALTASPGAHAHYNRRRETGDRYYAALRHLFNRMIGQLHHCLTTHQKFDETTAFTPPTKPQLTTAA</sequence>
<comment type="caution">
    <text evidence="3">The sequence shown here is derived from an EMBL/GenBank/DDBJ whole genome shotgun (WGS) entry which is preliminary data.</text>
</comment>
<evidence type="ECO:0000259" key="2">
    <source>
        <dbReference type="Pfam" id="PF02371"/>
    </source>
</evidence>
<dbReference type="AlphaFoldDB" id="A0A7W3T9E2"/>
<dbReference type="RefSeq" id="WP_182604487.1">
    <property type="nucleotide sequence ID" value="NZ_VKHT01000012.1"/>
</dbReference>
<dbReference type="GO" id="GO:0006313">
    <property type="term" value="P:DNA transposition"/>
    <property type="evidence" value="ECO:0007669"/>
    <property type="project" value="InterPro"/>
</dbReference>
<dbReference type="PANTHER" id="PTHR33055">
    <property type="entry name" value="TRANSPOSASE FOR INSERTION SEQUENCE ELEMENT IS1111A"/>
    <property type="match status" value="1"/>
</dbReference>
<feature type="domain" description="Transposase IS116/IS110/IS902 C-terminal" evidence="2">
    <location>
        <begin position="276"/>
        <end position="360"/>
    </location>
</feature>
<dbReference type="Pfam" id="PF01548">
    <property type="entry name" value="DEDD_Tnp_IS110"/>
    <property type="match status" value="1"/>
</dbReference>
<evidence type="ECO:0000313" key="3">
    <source>
        <dbReference type="EMBL" id="MBB0242691.1"/>
    </source>
</evidence>
<feature type="domain" description="Transposase IS110-like N-terminal" evidence="1">
    <location>
        <begin position="5"/>
        <end position="162"/>
    </location>
</feature>
<dbReference type="GO" id="GO:0004803">
    <property type="term" value="F:transposase activity"/>
    <property type="evidence" value="ECO:0007669"/>
    <property type="project" value="InterPro"/>
</dbReference>
<dbReference type="Proteomes" id="UP000538929">
    <property type="component" value="Unassembled WGS sequence"/>
</dbReference>
<dbReference type="InterPro" id="IPR003346">
    <property type="entry name" value="Transposase_20"/>
</dbReference>
<dbReference type="NCBIfam" id="NF033542">
    <property type="entry name" value="transpos_IS110"/>
    <property type="match status" value="1"/>
</dbReference>
<dbReference type="InterPro" id="IPR002525">
    <property type="entry name" value="Transp_IS110-like_N"/>
</dbReference>
<dbReference type="InterPro" id="IPR047650">
    <property type="entry name" value="Transpos_IS110"/>
</dbReference>
<dbReference type="Pfam" id="PF02371">
    <property type="entry name" value="Transposase_20"/>
    <property type="match status" value="1"/>
</dbReference>
<gene>
    <name evidence="3" type="ORF">FNQ90_00850</name>
</gene>
<reference evidence="4" key="1">
    <citation type="submission" date="2019-10" db="EMBL/GenBank/DDBJ databases">
        <title>Streptomyces sp. nov., a novel actinobacterium isolated from alkaline environment.</title>
        <authorList>
            <person name="Golinska P."/>
        </authorList>
    </citation>
    <scope>NUCLEOTIDE SEQUENCE [LARGE SCALE GENOMIC DNA]</scope>
    <source>
        <strain evidence="4">DSM 42118</strain>
    </source>
</reference>